<dbReference type="InterPro" id="IPR036390">
    <property type="entry name" value="WH_DNA-bd_sf"/>
</dbReference>
<dbReference type="AlphaFoldDB" id="A0A1M5JG02"/>
<evidence type="ECO:0000259" key="1">
    <source>
        <dbReference type="Pfam" id="PF08350"/>
    </source>
</evidence>
<dbReference type="Pfam" id="PF25213">
    <property type="entry name" value="HVO_A0261_N"/>
    <property type="match status" value="1"/>
</dbReference>
<dbReference type="Gene3D" id="1.10.10.10">
    <property type="entry name" value="Winged helix-like DNA-binding domain superfamily/Winged helix DNA-binding domain"/>
    <property type="match status" value="1"/>
</dbReference>
<feature type="domain" description="HVO-A0261-like N-terminal" evidence="2">
    <location>
        <begin position="6"/>
        <end position="92"/>
    </location>
</feature>
<dbReference type="STRING" id="43928.SAMN05443636_0090"/>
<dbReference type="SUPFAM" id="SSF46785">
    <property type="entry name" value="Winged helix' DNA-binding domain"/>
    <property type="match status" value="1"/>
</dbReference>
<feature type="domain" description="Methanogenesis regulatory protein FilR1 middle" evidence="1">
    <location>
        <begin position="125"/>
        <end position="254"/>
    </location>
</feature>
<name>A0A1M5JG02_9EURY</name>
<reference evidence="3 4" key="1">
    <citation type="submission" date="2016-11" db="EMBL/GenBank/DDBJ databases">
        <authorList>
            <person name="Jaros S."/>
            <person name="Januszkiewicz K."/>
            <person name="Wedrychowicz H."/>
        </authorList>
    </citation>
    <scope>NUCLEOTIDE SEQUENCE [LARGE SCALE GENOMIC DNA]</scope>
    <source>
        <strain evidence="3 4">DSM 9297</strain>
    </source>
</reference>
<sequence>MDSALEEIEFLALSANRVTVLERLAAGPHTRRDLVEATGASQPTLGRILRDFADRRWIIRDDDGGEYCATATGRLVAAEFTSLRETVETERRLREVVEWLPTEALGFDLRRLADARITRPSRTRPGAPVGRVLDLLRDADRVRIVSHAFNEGSLDAIRERAVAGELTFEGVFSRTALDAVARDAGLGADLRELIAAEGVEIRLHDGPVPLAVTITDDVVHLLLRDDEGLLRAAVDTDDDAVREWAAEAHERYWREGELIDPGTLDDAVAER</sequence>
<dbReference type="EMBL" id="FQWV01000001">
    <property type="protein sequence ID" value="SHG39477.1"/>
    <property type="molecule type" value="Genomic_DNA"/>
</dbReference>
<keyword evidence="4" id="KW-1185">Reference proteome</keyword>
<evidence type="ECO:0000259" key="2">
    <source>
        <dbReference type="Pfam" id="PF25213"/>
    </source>
</evidence>
<dbReference type="Proteomes" id="UP000184357">
    <property type="component" value="Unassembled WGS sequence"/>
</dbReference>
<evidence type="ECO:0000313" key="3">
    <source>
        <dbReference type="EMBL" id="SHG39477.1"/>
    </source>
</evidence>
<proteinExistence type="predicted"/>
<organism evidence="3 4">
    <name type="scientific">Halobaculum gomorrense</name>
    <dbReference type="NCBI Taxonomy" id="43928"/>
    <lineage>
        <taxon>Archaea</taxon>
        <taxon>Methanobacteriati</taxon>
        <taxon>Methanobacteriota</taxon>
        <taxon>Stenosarchaea group</taxon>
        <taxon>Halobacteria</taxon>
        <taxon>Halobacteriales</taxon>
        <taxon>Haloferacaceae</taxon>
        <taxon>Halobaculum</taxon>
    </lineage>
</organism>
<evidence type="ECO:0000313" key="4">
    <source>
        <dbReference type="Proteomes" id="UP000184357"/>
    </source>
</evidence>
<protein>
    <submittedName>
        <fullName evidence="3">Predicted transcriptional regulator, contains HTH domain</fullName>
    </submittedName>
</protein>
<gene>
    <name evidence="3" type="ORF">SAMN05443636_0090</name>
</gene>
<dbReference type="Pfam" id="PF08350">
    <property type="entry name" value="FilR1_middle"/>
    <property type="match status" value="1"/>
</dbReference>
<dbReference type="InterPro" id="IPR036388">
    <property type="entry name" value="WH-like_DNA-bd_sf"/>
</dbReference>
<dbReference type="RefSeq" id="WP_073306407.1">
    <property type="nucleotide sequence ID" value="NZ_FQWV01000001.1"/>
</dbReference>
<dbReference type="InterPro" id="IPR013561">
    <property type="entry name" value="FilR1_middle_dom"/>
</dbReference>
<dbReference type="InterPro" id="IPR057527">
    <property type="entry name" value="HVO_A0261-like_N"/>
</dbReference>
<accession>A0A1M5JG02</accession>
<dbReference type="OrthoDB" id="330490at2157"/>